<evidence type="ECO:0000259" key="9">
    <source>
        <dbReference type="Pfam" id="PF20511"/>
    </source>
</evidence>
<dbReference type="InterPro" id="IPR018050">
    <property type="entry name" value="Pmannose_isomerase-type1_CS"/>
</dbReference>
<feature type="binding site" evidence="8">
    <location>
        <position position="130"/>
    </location>
    <ligand>
        <name>Zn(2+)</name>
        <dbReference type="ChEBI" id="CHEBI:29105"/>
    </ligand>
</feature>
<protein>
    <recommendedName>
        <fullName evidence="3">mannose-6-phosphate isomerase</fullName>
        <ecNumber evidence="3">5.3.1.8</ecNumber>
    </recommendedName>
</protein>
<dbReference type="Proteomes" id="UP000249061">
    <property type="component" value="Unassembled WGS sequence"/>
</dbReference>
<dbReference type="GO" id="GO:0004476">
    <property type="term" value="F:mannose-6-phosphate isomerase activity"/>
    <property type="evidence" value="ECO:0007669"/>
    <property type="project" value="UniProtKB-EC"/>
</dbReference>
<organism evidence="10 11">
    <name type="scientific">Archangium gephyra</name>
    <dbReference type="NCBI Taxonomy" id="48"/>
    <lineage>
        <taxon>Bacteria</taxon>
        <taxon>Pseudomonadati</taxon>
        <taxon>Myxococcota</taxon>
        <taxon>Myxococcia</taxon>
        <taxon>Myxococcales</taxon>
        <taxon>Cystobacterineae</taxon>
        <taxon>Archangiaceae</taxon>
        <taxon>Archangium</taxon>
    </lineage>
</organism>
<comment type="similarity">
    <text evidence="2">Belongs to the mannose-6-phosphate isomerase type 1 family.</text>
</comment>
<dbReference type="InterPro" id="IPR011051">
    <property type="entry name" value="RmlC_Cupin_sf"/>
</dbReference>
<keyword evidence="4 8" id="KW-0479">Metal-binding</keyword>
<dbReference type="AlphaFoldDB" id="A0A2W5T6N0"/>
<dbReference type="GO" id="GO:0008270">
    <property type="term" value="F:zinc ion binding"/>
    <property type="evidence" value="ECO:0007669"/>
    <property type="project" value="InterPro"/>
</dbReference>
<dbReference type="NCBIfam" id="TIGR00218">
    <property type="entry name" value="manA"/>
    <property type="match status" value="1"/>
</dbReference>
<dbReference type="InterPro" id="IPR014710">
    <property type="entry name" value="RmlC-like_jellyroll"/>
</dbReference>
<dbReference type="PIRSF" id="PIRSF001480">
    <property type="entry name" value="Mannose-6-phosphate_isomerase"/>
    <property type="match status" value="1"/>
</dbReference>
<accession>A0A2W5T6N0</accession>
<dbReference type="InterPro" id="IPR001250">
    <property type="entry name" value="Man6P_Isoase-1"/>
</dbReference>
<dbReference type="EC" id="5.3.1.8" evidence="3"/>
<comment type="cofactor">
    <cofactor evidence="8">
        <name>Zn(2+)</name>
        <dbReference type="ChEBI" id="CHEBI:29105"/>
    </cofactor>
    <text evidence="8">Binds 1 zinc ion per subunit.</text>
</comment>
<keyword evidence="6 10" id="KW-0413">Isomerase</keyword>
<dbReference type="PRINTS" id="PR00714">
    <property type="entry name" value="MAN6PISMRASE"/>
</dbReference>
<evidence type="ECO:0000313" key="10">
    <source>
        <dbReference type="EMBL" id="PZR09577.1"/>
    </source>
</evidence>
<dbReference type="Gene3D" id="2.60.120.10">
    <property type="entry name" value="Jelly Rolls"/>
    <property type="match status" value="2"/>
</dbReference>
<dbReference type="SUPFAM" id="SSF51182">
    <property type="entry name" value="RmlC-like cupins"/>
    <property type="match status" value="1"/>
</dbReference>
<name>A0A2W5T6N0_9BACT</name>
<feature type="domain" description="Phosphomannose isomerase type I catalytic" evidence="9">
    <location>
        <begin position="1"/>
        <end position="146"/>
    </location>
</feature>
<dbReference type="PROSITE" id="PS00965">
    <property type="entry name" value="PMI_I_1"/>
    <property type="match status" value="1"/>
</dbReference>
<proteinExistence type="inferred from homology"/>
<dbReference type="GO" id="GO:0009298">
    <property type="term" value="P:GDP-mannose biosynthetic process"/>
    <property type="evidence" value="ECO:0007669"/>
    <property type="project" value="InterPro"/>
</dbReference>
<dbReference type="PANTHER" id="PTHR10309">
    <property type="entry name" value="MANNOSE-6-PHOSPHATE ISOMERASE"/>
    <property type="match status" value="1"/>
</dbReference>
<dbReference type="GO" id="GO:0005829">
    <property type="term" value="C:cytosol"/>
    <property type="evidence" value="ECO:0007669"/>
    <property type="project" value="TreeGrafter"/>
</dbReference>
<comment type="caution">
    <text evidence="10">The sequence shown here is derived from an EMBL/GenBank/DDBJ whole genome shotgun (WGS) entry which is preliminary data.</text>
</comment>
<keyword evidence="5 8" id="KW-0862">Zinc</keyword>
<dbReference type="GO" id="GO:0005975">
    <property type="term" value="P:carbohydrate metabolic process"/>
    <property type="evidence" value="ECO:0007669"/>
    <property type="project" value="InterPro"/>
</dbReference>
<comment type="catalytic activity">
    <reaction evidence="1">
        <text>D-mannose 6-phosphate = D-fructose 6-phosphate</text>
        <dbReference type="Rhea" id="RHEA:12356"/>
        <dbReference type="ChEBI" id="CHEBI:58735"/>
        <dbReference type="ChEBI" id="CHEBI:61527"/>
        <dbReference type="EC" id="5.3.1.8"/>
    </reaction>
</comment>
<reference evidence="10 11" key="1">
    <citation type="submission" date="2017-08" db="EMBL/GenBank/DDBJ databases">
        <title>Infants hospitalized years apart are colonized by the same room-sourced microbial strains.</title>
        <authorList>
            <person name="Brooks B."/>
            <person name="Olm M.R."/>
            <person name="Firek B.A."/>
            <person name="Baker R."/>
            <person name="Thomas B.C."/>
            <person name="Morowitz M.J."/>
            <person name="Banfield J.F."/>
        </authorList>
    </citation>
    <scope>NUCLEOTIDE SEQUENCE [LARGE SCALE GENOMIC DNA]</scope>
    <source>
        <strain evidence="10">S2_003_000_R2_14</strain>
    </source>
</reference>
<dbReference type="EMBL" id="QFQP01000020">
    <property type="protein sequence ID" value="PZR09577.1"/>
    <property type="molecule type" value="Genomic_DNA"/>
</dbReference>
<sequence length="362" mass="38691">MQKLTNRIQNYAWGSVTALPALLGVKPTGVPQAELWLGAHPSAPSMCANGETLEALVARDATRMLGADVAQRFENRLPFLLKVLCAAEPLSLQAHPSLEQARAGFAAENAAGVPLTAAHRNYKDANHKPEIICALTEFRALCGFRRRGDTVRFFRALGLDVSVLERDGLSAYFKQLMTERKASLIDTVLNAAPIPEFAAEQKLAHTLAAKYPGDVGIIGALLLNLVVLQPGEALYLDAGNLHAYLEGTGIELMANSDNVLRGGLTPKHVDVNELLKVLNFTDGPANVLRGEYVTPVPDFRLSRHVVDGEVKLPAAAQILLVTEGSIHAGATGLRRGESVFIGADEAVTLTGRGTVFRAAPGL</sequence>
<feature type="binding site" evidence="8">
    <location>
        <position position="242"/>
    </location>
    <ligand>
        <name>Zn(2+)</name>
        <dbReference type="ChEBI" id="CHEBI:29105"/>
    </ligand>
</feature>
<evidence type="ECO:0000256" key="2">
    <source>
        <dbReference type="ARBA" id="ARBA00010772"/>
    </source>
</evidence>
<dbReference type="CDD" id="cd07011">
    <property type="entry name" value="cupin_PMI_type_I_N"/>
    <property type="match status" value="1"/>
</dbReference>
<evidence type="ECO:0000256" key="1">
    <source>
        <dbReference type="ARBA" id="ARBA00000757"/>
    </source>
</evidence>
<feature type="binding site" evidence="8">
    <location>
        <position position="93"/>
    </location>
    <ligand>
        <name>Zn(2+)</name>
        <dbReference type="ChEBI" id="CHEBI:29105"/>
    </ligand>
</feature>
<evidence type="ECO:0000256" key="7">
    <source>
        <dbReference type="PIRSR" id="PIRSR001480-1"/>
    </source>
</evidence>
<evidence type="ECO:0000256" key="3">
    <source>
        <dbReference type="ARBA" id="ARBA00011956"/>
    </source>
</evidence>
<evidence type="ECO:0000256" key="8">
    <source>
        <dbReference type="PIRSR" id="PIRSR001480-2"/>
    </source>
</evidence>
<gene>
    <name evidence="10" type="primary">manA</name>
    <name evidence="10" type="ORF">DI536_21800</name>
</gene>
<dbReference type="Pfam" id="PF20511">
    <property type="entry name" value="PMI_typeI_cat"/>
    <property type="match status" value="1"/>
</dbReference>
<feature type="active site" evidence="7">
    <location>
        <position position="261"/>
    </location>
</feature>
<dbReference type="InterPro" id="IPR046457">
    <property type="entry name" value="PMI_typeI_cat"/>
</dbReference>
<dbReference type="Gene3D" id="1.10.441.10">
    <property type="entry name" value="Phosphomannose Isomerase, domain 2"/>
    <property type="match status" value="1"/>
</dbReference>
<dbReference type="PANTHER" id="PTHR10309:SF0">
    <property type="entry name" value="MANNOSE-6-PHOSPHATE ISOMERASE"/>
    <property type="match status" value="1"/>
</dbReference>
<feature type="binding site" evidence="8">
    <location>
        <position position="95"/>
    </location>
    <ligand>
        <name>Zn(2+)</name>
        <dbReference type="ChEBI" id="CHEBI:29105"/>
    </ligand>
</feature>
<dbReference type="InterPro" id="IPR016305">
    <property type="entry name" value="Mannose-6-P_Isomerase"/>
</dbReference>
<evidence type="ECO:0000256" key="6">
    <source>
        <dbReference type="ARBA" id="ARBA00023235"/>
    </source>
</evidence>
<evidence type="ECO:0000256" key="5">
    <source>
        <dbReference type="ARBA" id="ARBA00022833"/>
    </source>
</evidence>
<evidence type="ECO:0000313" key="11">
    <source>
        <dbReference type="Proteomes" id="UP000249061"/>
    </source>
</evidence>
<evidence type="ECO:0000256" key="4">
    <source>
        <dbReference type="ARBA" id="ARBA00022723"/>
    </source>
</evidence>